<evidence type="ECO:0000313" key="3">
    <source>
        <dbReference type="Proteomes" id="UP001288620"/>
    </source>
</evidence>
<comment type="caution">
    <text evidence="2">The sequence shown here is derived from an EMBL/GenBank/DDBJ whole genome shotgun (WGS) entry which is preliminary data.</text>
</comment>
<proteinExistence type="predicted"/>
<dbReference type="PANTHER" id="PTHR43072">
    <property type="entry name" value="N-ACETYLTRANSFERASE"/>
    <property type="match status" value="1"/>
</dbReference>
<dbReference type="RefSeq" id="WP_322544234.1">
    <property type="nucleotide sequence ID" value="NZ_JAOBTT010000002.1"/>
</dbReference>
<dbReference type="Gene3D" id="3.40.630.30">
    <property type="match status" value="1"/>
</dbReference>
<dbReference type="EMBL" id="JAOBTT010000002">
    <property type="protein sequence ID" value="MDZ7280114.1"/>
    <property type="molecule type" value="Genomic_DNA"/>
</dbReference>
<dbReference type="SUPFAM" id="SSF55729">
    <property type="entry name" value="Acyl-CoA N-acyltransferases (Nat)"/>
    <property type="match status" value="1"/>
</dbReference>
<dbReference type="InterPro" id="IPR000182">
    <property type="entry name" value="GNAT_dom"/>
</dbReference>
<dbReference type="Proteomes" id="UP001288620">
    <property type="component" value="Unassembled WGS sequence"/>
</dbReference>
<dbReference type="InterPro" id="IPR016181">
    <property type="entry name" value="Acyl_CoA_acyltransferase"/>
</dbReference>
<organism evidence="2 3">
    <name type="scientific">Pantoea eucrina</name>
    <dbReference type="NCBI Taxonomy" id="472693"/>
    <lineage>
        <taxon>Bacteria</taxon>
        <taxon>Pseudomonadati</taxon>
        <taxon>Pseudomonadota</taxon>
        <taxon>Gammaproteobacteria</taxon>
        <taxon>Enterobacterales</taxon>
        <taxon>Erwiniaceae</taxon>
        <taxon>Pantoea</taxon>
    </lineage>
</organism>
<gene>
    <name evidence="2" type="ORF">N4G40_17825</name>
</gene>
<evidence type="ECO:0000313" key="2">
    <source>
        <dbReference type="EMBL" id="MDZ7280114.1"/>
    </source>
</evidence>
<dbReference type="Pfam" id="PF00583">
    <property type="entry name" value="Acetyltransf_1"/>
    <property type="match status" value="1"/>
</dbReference>
<name>A0ABU5LJJ9_9GAMM</name>
<keyword evidence="3" id="KW-1185">Reference proteome</keyword>
<protein>
    <submittedName>
        <fullName evidence="2">GNAT family N-acetyltransferase</fullName>
    </submittedName>
</protein>
<evidence type="ECO:0000259" key="1">
    <source>
        <dbReference type="PROSITE" id="PS51186"/>
    </source>
</evidence>
<dbReference type="PROSITE" id="PS51186">
    <property type="entry name" value="GNAT"/>
    <property type="match status" value="1"/>
</dbReference>
<feature type="domain" description="N-acetyltransferase" evidence="1">
    <location>
        <begin position="1"/>
        <end position="164"/>
    </location>
</feature>
<dbReference type="CDD" id="cd04301">
    <property type="entry name" value="NAT_SF"/>
    <property type="match status" value="1"/>
</dbReference>
<dbReference type="PANTHER" id="PTHR43072:SF8">
    <property type="entry name" value="ACYLTRANSFERASE FABY-RELATED"/>
    <property type="match status" value="1"/>
</dbReference>
<reference evidence="3" key="1">
    <citation type="submission" date="2023-07" db="EMBL/GenBank/DDBJ databases">
        <title>Structural and functional analysis of rice phyllospheric bacteria for their antimicrobial properties and defense elicitation against blast disease.</title>
        <authorList>
            <person name="Sahu K.P."/>
            <person name="Asharani P."/>
            <person name="Kumar M."/>
            <person name="Reddy B."/>
            <person name="Kumar A."/>
        </authorList>
    </citation>
    <scope>NUCLEOTIDE SEQUENCE [LARGE SCALE GENOMIC DNA]</scope>
    <source>
        <strain evidence="3">OsEp_Plm_30P10</strain>
    </source>
</reference>
<sequence length="181" mass="20369">MEILPARPHHAAAIQHIYAWHVLHGCATFETEPPNEDEMSRRINEVTQRGGFWLVAQERDHVLGYCYLTHYRPRYAYRFTLEDSIYLAPEHVGRGVGRALLQHALTLAETAGFRQIVAIVGDSANQASLGLHRALGFVPTGVLKSVGFKHGRWLDTVIMQRPLGEGDTQLPEMPHEPKDSL</sequence>
<accession>A0ABU5LJJ9</accession>